<evidence type="ECO:0000313" key="10">
    <source>
        <dbReference type="Proteomes" id="UP000631034"/>
    </source>
</evidence>
<accession>A0A8J7CPZ3</accession>
<dbReference type="Pfam" id="PF11967">
    <property type="entry name" value="RecO_N"/>
    <property type="match status" value="1"/>
</dbReference>
<evidence type="ECO:0000256" key="5">
    <source>
        <dbReference type="ARBA" id="ARBA00023204"/>
    </source>
</evidence>
<feature type="domain" description="DNA replication/recombination mediator RecO N-terminal" evidence="8">
    <location>
        <begin position="1"/>
        <end position="71"/>
    </location>
</feature>
<organism evidence="9 10">
    <name type="scientific">Phaeovibrio sulfidiphilus</name>
    <dbReference type="NCBI Taxonomy" id="1220600"/>
    <lineage>
        <taxon>Bacteria</taxon>
        <taxon>Pseudomonadati</taxon>
        <taxon>Pseudomonadota</taxon>
        <taxon>Alphaproteobacteria</taxon>
        <taxon>Rhodospirillales</taxon>
        <taxon>Rhodospirillaceae</taxon>
        <taxon>Phaeovibrio</taxon>
    </lineage>
</organism>
<dbReference type="SUPFAM" id="SSF50249">
    <property type="entry name" value="Nucleic acid-binding proteins"/>
    <property type="match status" value="1"/>
</dbReference>
<evidence type="ECO:0000256" key="3">
    <source>
        <dbReference type="ARBA" id="ARBA00022763"/>
    </source>
</evidence>
<name>A0A8J7CPZ3_9PROT</name>
<dbReference type="InterPro" id="IPR042242">
    <property type="entry name" value="RecO_C"/>
</dbReference>
<dbReference type="HAMAP" id="MF_00201">
    <property type="entry name" value="RecO"/>
    <property type="match status" value="1"/>
</dbReference>
<keyword evidence="10" id="KW-1185">Reference proteome</keyword>
<dbReference type="InterPro" id="IPR022572">
    <property type="entry name" value="DNA_rep/recomb_RecO_N"/>
</dbReference>
<dbReference type="Gene3D" id="2.40.50.140">
    <property type="entry name" value="Nucleic acid-binding proteins"/>
    <property type="match status" value="1"/>
</dbReference>
<protein>
    <recommendedName>
        <fullName evidence="2 7">DNA repair protein RecO</fullName>
    </recommendedName>
    <alternativeName>
        <fullName evidence="6 7">Recombination protein O</fullName>
    </alternativeName>
</protein>
<evidence type="ECO:0000256" key="2">
    <source>
        <dbReference type="ARBA" id="ARBA00021310"/>
    </source>
</evidence>
<keyword evidence="4 7" id="KW-0233">DNA recombination</keyword>
<evidence type="ECO:0000256" key="6">
    <source>
        <dbReference type="ARBA" id="ARBA00033409"/>
    </source>
</evidence>
<keyword evidence="5 7" id="KW-0234">DNA repair</keyword>
<dbReference type="EMBL" id="JACZHT010000001">
    <property type="protein sequence ID" value="MBE1236270.1"/>
    <property type="molecule type" value="Genomic_DNA"/>
</dbReference>
<dbReference type="Proteomes" id="UP000631034">
    <property type="component" value="Unassembled WGS sequence"/>
</dbReference>
<dbReference type="InterPro" id="IPR012340">
    <property type="entry name" value="NA-bd_OB-fold"/>
</dbReference>
<dbReference type="InterPro" id="IPR037278">
    <property type="entry name" value="ARFGAP/RecO"/>
</dbReference>
<dbReference type="InterPro" id="IPR003717">
    <property type="entry name" value="RecO"/>
</dbReference>
<evidence type="ECO:0000256" key="1">
    <source>
        <dbReference type="ARBA" id="ARBA00007452"/>
    </source>
</evidence>
<gene>
    <name evidence="7 9" type="primary">recO</name>
    <name evidence="9" type="ORF">IHV25_01185</name>
</gene>
<dbReference type="GO" id="GO:0006302">
    <property type="term" value="P:double-strand break repair"/>
    <property type="evidence" value="ECO:0007669"/>
    <property type="project" value="TreeGrafter"/>
</dbReference>
<comment type="similarity">
    <text evidence="1 7">Belongs to the RecO family.</text>
</comment>
<proteinExistence type="inferred from homology"/>
<dbReference type="GO" id="GO:0043590">
    <property type="term" value="C:bacterial nucleoid"/>
    <property type="evidence" value="ECO:0007669"/>
    <property type="project" value="TreeGrafter"/>
</dbReference>
<dbReference type="AlphaFoldDB" id="A0A8J7CPZ3"/>
<dbReference type="NCBIfam" id="TIGR00613">
    <property type="entry name" value="reco"/>
    <property type="match status" value="1"/>
</dbReference>
<dbReference type="SUPFAM" id="SSF57863">
    <property type="entry name" value="ArfGap/RecO-like zinc finger"/>
    <property type="match status" value="1"/>
</dbReference>
<reference evidence="9" key="1">
    <citation type="submission" date="2020-10" db="EMBL/GenBank/DDBJ databases">
        <title>Genome sequence of the unusual species of purple photosynthetic bacteria, Phaeovibrio sulfidiphilus DSM 23193, type strain.</title>
        <authorList>
            <person name="Kyndt J.A."/>
            <person name="Meyer T.E."/>
        </authorList>
    </citation>
    <scope>NUCLEOTIDE SEQUENCE</scope>
    <source>
        <strain evidence="9">DSM 23193</strain>
    </source>
</reference>
<dbReference type="PANTHER" id="PTHR33991:SF1">
    <property type="entry name" value="DNA REPAIR PROTEIN RECO"/>
    <property type="match status" value="1"/>
</dbReference>
<evidence type="ECO:0000259" key="8">
    <source>
        <dbReference type="Pfam" id="PF11967"/>
    </source>
</evidence>
<evidence type="ECO:0000256" key="4">
    <source>
        <dbReference type="ARBA" id="ARBA00023172"/>
    </source>
</evidence>
<dbReference type="Gene3D" id="1.20.1440.120">
    <property type="entry name" value="Recombination protein O, C-terminal domain"/>
    <property type="match status" value="1"/>
</dbReference>
<evidence type="ECO:0000256" key="7">
    <source>
        <dbReference type="HAMAP-Rule" id="MF_00201"/>
    </source>
</evidence>
<keyword evidence="3 7" id="KW-0227">DNA damage</keyword>
<comment type="function">
    <text evidence="7">Involved in DNA repair and RecF pathway recombination.</text>
</comment>
<comment type="caution">
    <text evidence="9">The sequence shown here is derived from an EMBL/GenBank/DDBJ whole genome shotgun (WGS) entry which is preliminary data.</text>
</comment>
<sequence length="252" mass="27306">MNDLTDTGIVLAASPHGEHAALVTLFTRSTGLYTGYVPGGQSRKIRGFLQLGTFVNARWRTRIEGRMGTLELEPLPGIPSPLLADRTRLAGTASMLSLVRQFLAERDPFPGLHDATAATLENLLQARTDTMTWAADVARWECLLLAETGFGLDTHRCALTGTREELAWISPHTGRAASRAAGQPWSDRLLPLPPFLLSTTLPSSPGELLQGFRLSGHFLARIETHTASGARSPLPSARTRFLCRLSTELGAV</sequence>
<dbReference type="PANTHER" id="PTHR33991">
    <property type="entry name" value="DNA REPAIR PROTEIN RECO"/>
    <property type="match status" value="1"/>
</dbReference>
<dbReference type="GO" id="GO:0006310">
    <property type="term" value="P:DNA recombination"/>
    <property type="evidence" value="ECO:0007669"/>
    <property type="project" value="UniProtKB-UniRule"/>
</dbReference>
<dbReference type="RefSeq" id="WP_192533139.1">
    <property type="nucleotide sequence ID" value="NZ_JACZHT010000001.1"/>
</dbReference>
<evidence type="ECO:0000313" key="9">
    <source>
        <dbReference type="EMBL" id="MBE1236270.1"/>
    </source>
</evidence>
<dbReference type="Pfam" id="PF02565">
    <property type="entry name" value="RecO_C"/>
    <property type="match status" value="1"/>
</dbReference>